<feature type="non-terminal residue" evidence="1">
    <location>
        <position position="307"/>
    </location>
</feature>
<dbReference type="Proteomes" id="UP001177023">
    <property type="component" value="Unassembled WGS sequence"/>
</dbReference>
<reference evidence="1" key="1">
    <citation type="submission" date="2023-06" db="EMBL/GenBank/DDBJ databases">
        <authorList>
            <person name="Delattre M."/>
        </authorList>
    </citation>
    <scope>NUCLEOTIDE SEQUENCE</scope>
    <source>
        <strain evidence="1">AF72</strain>
    </source>
</reference>
<comment type="caution">
    <text evidence="1">The sequence shown here is derived from an EMBL/GenBank/DDBJ whole genome shotgun (WGS) entry which is preliminary data.</text>
</comment>
<protein>
    <submittedName>
        <fullName evidence="1">Uncharacterized protein</fullName>
    </submittedName>
</protein>
<name>A0AA36DIM5_9BILA</name>
<dbReference type="EMBL" id="CATQJA010002709">
    <property type="protein sequence ID" value="CAJ0587056.1"/>
    <property type="molecule type" value="Genomic_DNA"/>
</dbReference>
<evidence type="ECO:0000313" key="1">
    <source>
        <dbReference type="EMBL" id="CAJ0587056.1"/>
    </source>
</evidence>
<sequence length="307" mass="34700">MPEKDRRKLPCGLLVDRHAKAWIHKSEPDDCLAVSIRLDSHDCEIPTEYKIRAHGVTDPKLRARFNTAGDSGLIGTMETKRVYVQFPKSCYPGIRLSIQVYGAIHPISVEFDESQRTPEKPYYESNTPLRGGHPTPMKTLLSKSGLATRRWLNSPFGNSKNTIGEPASPLTMSRLVFSTSAATDHLPGVDDYEIEALESYLSALPEVSRDDIWCLVYYSLMEVFVGLGWHSRDWFRRNGHQNLCAKEERAAPYFPELTLEYLVIQSMIETLEVGHGGAHGDYIPRLGVLEEEHEDDVTEQFKPILAL</sequence>
<organism evidence="1 2">
    <name type="scientific">Mesorhabditis spiculigera</name>
    <dbReference type="NCBI Taxonomy" id="96644"/>
    <lineage>
        <taxon>Eukaryota</taxon>
        <taxon>Metazoa</taxon>
        <taxon>Ecdysozoa</taxon>
        <taxon>Nematoda</taxon>
        <taxon>Chromadorea</taxon>
        <taxon>Rhabditida</taxon>
        <taxon>Rhabditina</taxon>
        <taxon>Rhabditomorpha</taxon>
        <taxon>Rhabditoidea</taxon>
        <taxon>Rhabditidae</taxon>
        <taxon>Mesorhabditinae</taxon>
        <taxon>Mesorhabditis</taxon>
    </lineage>
</organism>
<keyword evidence="2" id="KW-1185">Reference proteome</keyword>
<dbReference type="AlphaFoldDB" id="A0AA36DIM5"/>
<accession>A0AA36DIM5</accession>
<proteinExistence type="predicted"/>
<gene>
    <name evidence="1" type="ORF">MSPICULIGERA_LOCUS25036</name>
</gene>
<evidence type="ECO:0000313" key="2">
    <source>
        <dbReference type="Proteomes" id="UP001177023"/>
    </source>
</evidence>